<comment type="similarity">
    <text evidence="2 4">Belongs to the bacterial solute-binding protein 3 family.</text>
</comment>
<dbReference type="SMART" id="SM00079">
    <property type="entry name" value="PBPe"/>
    <property type="match status" value="1"/>
</dbReference>
<evidence type="ECO:0000313" key="8">
    <source>
        <dbReference type="Proteomes" id="UP000809273"/>
    </source>
</evidence>
<dbReference type="CDD" id="cd13624">
    <property type="entry name" value="PBP2_Arg_Lys_His"/>
    <property type="match status" value="1"/>
</dbReference>
<dbReference type="InterPro" id="IPR001638">
    <property type="entry name" value="Solute-binding_3/MltF_N"/>
</dbReference>
<dbReference type="PROSITE" id="PS51257">
    <property type="entry name" value="PROKAR_LIPOPROTEIN"/>
    <property type="match status" value="1"/>
</dbReference>
<dbReference type="InterPro" id="IPR001320">
    <property type="entry name" value="Iontro_rcpt_C"/>
</dbReference>
<feature type="domain" description="Solute-binding protein family 3/N-terminal" evidence="5">
    <location>
        <begin position="40"/>
        <end position="266"/>
    </location>
</feature>
<dbReference type="Pfam" id="PF00497">
    <property type="entry name" value="SBP_bac_3"/>
    <property type="match status" value="1"/>
</dbReference>
<dbReference type="PROSITE" id="PS01039">
    <property type="entry name" value="SBP_BACTERIAL_3"/>
    <property type="match status" value="1"/>
</dbReference>
<evidence type="ECO:0000259" key="6">
    <source>
        <dbReference type="SMART" id="SM00079"/>
    </source>
</evidence>
<gene>
    <name evidence="7" type="ORF">JW984_07210</name>
</gene>
<dbReference type="InterPro" id="IPR018313">
    <property type="entry name" value="SBP_3_CS"/>
</dbReference>
<evidence type="ECO:0000313" key="7">
    <source>
        <dbReference type="EMBL" id="MBN1572967.1"/>
    </source>
</evidence>
<dbReference type="PANTHER" id="PTHR35936:SF17">
    <property type="entry name" value="ARGININE-BINDING EXTRACELLULAR PROTEIN ARTP"/>
    <property type="match status" value="1"/>
</dbReference>
<reference evidence="7" key="1">
    <citation type="journal article" date="2021" name="Environ. Microbiol.">
        <title>Genomic characterization of three novel Desulfobacterota classes expand the metabolic and phylogenetic diversity of the phylum.</title>
        <authorList>
            <person name="Murphy C.L."/>
            <person name="Biggerstaff J."/>
            <person name="Eichhorn A."/>
            <person name="Ewing E."/>
            <person name="Shahan R."/>
            <person name="Soriano D."/>
            <person name="Stewart S."/>
            <person name="VanMol K."/>
            <person name="Walker R."/>
            <person name="Walters P."/>
            <person name="Elshahed M.S."/>
            <person name="Youssef N.H."/>
        </authorList>
    </citation>
    <scope>NUCLEOTIDE SEQUENCE</scope>
    <source>
        <strain evidence="7">Zod_Metabat.24</strain>
    </source>
</reference>
<feature type="domain" description="Ionotropic glutamate receptor C-terminal" evidence="6">
    <location>
        <begin position="40"/>
        <end position="266"/>
    </location>
</feature>
<dbReference type="SMART" id="SM00062">
    <property type="entry name" value="PBPb"/>
    <property type="match status" value="1"/>
</dbReference>
<dbReference type="GO" id="GO:0030313">
    <property type="term" value="C:cell envelope"/>
    <property type="evidence" value="ECO:0007669"/>
    <property type="project" value="UniProtKB-SubCell"/>
</dbReference>
<dbReference type="Proteomes" id="UP000809273">
    <property type="component" value="Unassembled WGS sequence"/>
</dbReference>
<evidence type="ECO:0000256" key="1">
    <source>
        <dbReference type="ARBA" id="ARBA00004196"/>
    </source>
</evidence>
<comment type="subcellular location">
    <subcellularLocation>
        <location evidence="1">Cell envelope</location>
    </subcellularLocation>
</comment>
<accession>A0A9D8KF70</accession>
<organism evidence="7 8">
    <name type="scientific">Candidatus Zymogenus saltonus</name>
    <dbReference type="NCBI Taxonomy" id="2844893"/>
    <lineage>
        <taxon>Bacteria</taxon>
        <taxon>Deltaproteobacteria</taxon>
        <taxon>Candidatus Zymogenia</taxon>
        <taxon>Candidatus Zymogeniales</taxon>
        <taxon>Candidatus Zymogenaceae</taxon>
        <taxon>Candidatus Zymogenus</taxon>
    </lineage>
</organism>
<evidence type="ECO:0000259" key="5">
    <source>
        <dbReference type="SMART" id="SM00062"/>
    </source>
</evidence>
<dbReference type="PANTHER" id="PTHR35936">
    <property type="entry name" value="MEMBRANE-BOUND LYTIC MUREIN TRANSGLYCOSYLASE F"/>
    <property type="match status" value="1"/>
</dbReference>
<proteinExistence type="inferred from homology"/>
<comment type="caution">
    <text evidence="7">The sequence shown here is derived from an EMBL/GenBank/DDBJ whole genome shotgun (WGS) entry which is preliminary data.</text>
</comment>
<dbReference type="EMBL" id="JAFGIX010000033">
    <property type="protein sequence ID" value="MBN1572967.1"/>
    <property type="molecule type" value="Genomic_DNA"/>
</dbReference>
<evidence type="ECO:0000256" key="2">
    <source>
        <dbReference type="ARBA" id="ARBA00010333"/>
    </source>
</evidence>
<dbReference type="AlphaFoldDB" id="A0A9D8KF70"/>
<dbReference type="SUPFAM" id="SSF53850">
    <property type="entry name" value="Periplasmic binding protein-like II"/>
    <property type="match status" value="1"/>
</dbReference>
<evidence type="ECO:0000256" key="4">
    <source>
        <dbReference type="RuleBase" id="RU003744"/>
    </source>
</evidence>
<keyword evidence="3" id="KW-0732">Signal</keyword>
<name>A0A9D8KF70_9DELT</name>
<reference evidence="7" key="2">
    <citation type="submission" date="2021-01" db="EMBL/GenBank/DDBJ databases">
        <authorList>
            <person name="Hahn C.R."/>
            <person name="Youssef N.H."/>
            <person name="Elshahed M."/>
        </authorList>
    </citation>
    <scope>NUCLEOTIDE SEQUENCE</scope>
    <source>
        <strain evidence="7">Zod_Metabat.24</strain>
    </source>
</reference>
<dbReference type="Gene3D" id="3.40.190.10">
    <property type="entry name" value="Periplasmic binding protein-like II"/>
    <property type="match status" value="2"/>
</dbReference>
<protein>
    <submittedName>
        <fullName evidence="7">Basic amino acid ABC transporter substrate-binding protein</fullName>
    </submittedName>
</protein>
<evidence type="ECO:0000256" key="3">
    <source>
        <dbReference type="ARBA" id="ARBA00022729"/>
    </source>
</evidence>
<dbReference type="GO" id="GO:0016020">
    <property type="term" value="C:membrane"/>
    <property type="evidence" value="ECO:0007669"/>
    <property type="project" value="InterPro"/>
</dbReference>
<dbReference type="GO" id="GO:0015276">
    <property type="term" value="F:ligand-gated monoatomic ion channel activity"/>
    <property type="evidence" value="ECO:0007669"/>
    <property type="project" value="InterPro"/>
</dbReference>
<sequence>MNKKLLALFFVFALAIGSIIMVQGCAPKEEVAEGTGEVVKIKVATDAAYPPFENVDPTSEEIVGFDIDFMNEIAKAAGFEVEFVNVNWDGIFIGLDADKYDAVISAVSITDERKEKYDFSDPYYAISQALILNKADAESIKVLDDLAGKKIGAQIGTTGAIFVGKNDKVELVNYDDNALAIEALVRGDVVAVVCDHPVAFDYALKNEAYKEKLVVVNADLNKGDLEDYGIVVKKGNAKVLDLINKGLAEVKKGDTISTLEKKWGIK</sequence>